<protein>
    <submittedName>
        <fullName evidence="2">Uncharacterized protein</fullName>
    </submittedName>
</protein>
<keyword evidence="3" id="KW-1185">Reference proteome</keyword>
<evidence type="ECO:0000313" key="2">
    <source>
        <dbReference type="EMBL" id="KAJ1101652.1"/>
    </source>
</evidence>
<name>A0AAV7MDM3_PLEWA</name>
<evidence type="ECO:0000313" key="3">
    <source>
        <dbReference type="Proteomes" id="UP001066276"/>
    </source>
</evidence>
<comment type="caution">
    <text evidence="2">The sequence shown here is derived from an EMBL/GenBank/DDBJ whole genome shotgun (WGS) entry which is preliminary data.</text>
</comment>
<accession>A0AAV7MDM3</accession>
<dbReference type="AlphaFoldDB" id="A0AAV7MDM3"/>
<reference evidence="2" key="1">
    <citation type="journal article" date="2022" name="bioRxiv">
        <title>Sequencing and chromosome-scale assembly of the giantPleurodeles waltlgenome.</title>
        <authorList>
            <person name="Brown T."/>
            <person name="Elewa A."/>
            <person name="Iarovenko S."/>
            <person name="Subramanian E."/>
            <person name="Araus A.J."/>
            <person name="Petzold A."/>
            <person name="Susuki M."/>
            <person name="Suzuki K.-i.T."/>
            <person name="Hayashi T."/>
            <person name="Toyoda A."/>
            <person name="Oliveira C."/>
            <person name="Osipova E."/>
            <person name="Leigh N.D."/>
            <person name="Simon A."/>
            <person name="Yun M.H."/>
        </authorList>
    </citation>
    <scope>NUCLEOTIDE SEQUENCE</scope>
    <source>
        <strain evidence="2">20211129_DDA</strain>
        <tissue evidence="2">Liver</tissue>
    </source>
</reference>
<feature type="region of interest" description="Disordered" evidence="1">
    <location>
        <begin position="52"/>
        <end position="72"/>
    </location>
</feature>
<sequence>MSPATFPGSSEWCYATVALLMTSLKGGKKMHEENHLQNRGGAKPRLMMTEAPNGTIKDLGPPGWVPRGAGWS</sequence>
<organism evidence="2 3">
    <name type="scientific">Pleurodeles waltl</name>
    <name type="common">Iberian ribbed newt</name>
    <dbReference type="NCBI Taxonomy" id="8319"/>
    <lineage>
        <taxon>Eukaryota</taxon>
        <taxon>Metazoa</taxon>
        <taxon>Chordata</taxon>
        <taxon>Craniata</taxon>
        <taxon>Vertebrata</taxon>
        <taxon>Euteleostomi</taxon>
        <taxon>Amphibia</taxon>
        <taxon>Batrachia</taxon>
        <taxon>Caudata</taxon>
        <taxon>Salamandroidea</taxon>
        <taxon>Salamandridae</taxon>
        <taxon>Pleurodelinae</taxon>
        <taxon>Pleurodeles</taxon>
    </lineage>
</organism>
<dbReference type="Proteomes" id="UP001066276">
    <property type="component" value="Chromosome 10"/>
</dbReference>
<dbReference type="EMBL" id="JANPWB010000014">
    <property type="protein sequence ID" value="KAJ1101652.1"/>
    <property type="molecule type" value="Genomic_DNA"/>
</dbReference>
<evidence type="ECO:0000256" key="1">
    <source>
        <dbReference type="SAM" id="MobiDB-lite"/>
    </source>
</evidence>
<gene>
    <name evidence="2" type="ORF">NDU88_006718</name>
</gene>
<proteinExistence type="predicted"/>